<dbReference type="Proteomes" id="UP000722485">
    <property type="component" value="Unassembled WGS sequence"/>
</dbReference>
<name>A0A9P5HKI4_9HYPO</name>
<accession>A0A9P5HKI4</accession>
<reference evidence="1" key="1">
    <citation type="submission" date="2020-03" db="EMBL/GenBank/DDBJ databases">
        <title>Draft Genome Sequence of Cylindrodendrum hubeiense.</title>
        <authorList>
            <person name="Buettner E."/>
            <person name="Kellner H."/>
        </authorList>
    </citation>
    <scope>NUCLEOTIDE SEQUENCE</scope>
    <source>
        <strain evidence="1">IHI 201604</strain>
    </source>
</reference>
<evidence type="ECO:0000313" key="1">
    <source>
        <dbReference type="EMBL" id="KAF7557890.1"/>
    </source>
</evidence>
<dbReference type="EMBL" id="JAANBB010000002">
    <property type="protein sequence ID" value="KAF7557890.1"/>
    <property type="molecule type" value="Genomic_DNA"/>
</dbReference>
<evidence type="ECO:0000313" key="2">
    <source>
        <dbReference type="Proteomes" id="UP000722485"/>
    </source>
</evidence>
<comment type="caution">
    <text evidence="1">The sequence shown here is derived from an EMBL/GenBank/DDBJ whole genome shotgun (WGS) entry which is preliminary data.</text>
</comment>
<keyword evidence="2" id="KW-1185">Reference proteome</keyword>
<gene>
    <name evidence="1" type="ORF">G7Z17_g272</name>
</gene>
<organism evidence="1 2">
    <name type="scientific">Cylindrodendrum hubeiense</name>
    <dbReference type="NCBI Taxonomy" id="595255"/>
    <lineage>
        <taxon>Eukaryota</taxon>
        <taxon>Fungi</taxon>
        <taxon>Dikarya</taxon>
        <taxon>Ascomycota</taxon>
        <taxon>Pezizomycotina</taxon>
        <taxon>Sordariomycetes</taxon>
        <taxon>Hypocreomycetidae</taxon>
        <taxon>Hypocreales</taxon>
        <taxon>Nectriaceae</taxon>
        <taxon>Cylindrodendrum</taxon>
    </lineage>
</organism>
<dbReference type="AlphaFoldDB" id="A0A9P5HKI4"/>
<sequence length="161" mass="17616">MAPSYCRRCLDAAASWYPEKTVRSKGVFSAPGARRTESRVSQTKAEYDDCTAVRTPARRLLHRLKFGDKSARARNAAADAAAATAREASDVTARAQLMEVTNLQVQIDIANHLRCLTQQLMSQTRGSAIPAPLMLPVRVGLEAMPAELGLAVDEEEEEEED</sequence>
<proteinExistence type="predicted"/>
<dbReference type="OrthoDB" id="5103887at2759"/>
<protein>
    <submittedName>
        <fullName evidence="1">Uncharacterized protein</fullName>
    </submittedName>
</protein>